<evidence type="ECO:0000256" key="5">
    <source>
        <dbReference type="ARBA" id="ARBA00023172"/>
    </source>
</evidence>
<reference evidence="7" key="1">
    <citation type="submission" date="2016-01" db="EMBL/GenBank/DDBJ databases">
        <authorList>
            <person name="Peeters C."/>
        </authorList>
    </citation>
    <scope>NUCLEOTIDE SEQUENCE [LARGE SCALE GENOMIC DNA]</scope>
    <source>
        <strain evidence="7">LMG 22934</strain>
    </source>
</reference>
<evidence type="ECO:0000256" key="3">
    <source>
        <dbReference type="ARBA" id="ARBA00022578"/>
    </source>
</evidence>
<feature type="domain" description="Integrase catalytic" evidence="6">
    <location>
        <begin position="177"/>
        <end position="330"/>
    </location>
</feature>
<dbReference type="GO" id="GO:0003677">
    <property type="term" value="F:DNA binding"/>
    <property type="evidence" value="ECO:0007669"/>
    <property type="project" value="UniProtKB-KW"/>
</dbReference>
<dbReference type="InterPro" id="IPR001584">
    <property type="entry name" value="Integrase_cat-core"/>
</dbReference>
<dbReference type="EMBL" id="FCNW02000171">
    <property type="protein sequence ID" value="SAL70237.1"/>
    <property type="molecule type" value="Genomic_DNA"/>
</dbReference>
<organism evidence="7 8">
    <name type="scientific">Caballeronia humi</name>
    <dbReference type="NCBI Taxonomy" id="326474"/>
    <lineage>
        <taxon>Bacteria</taxon>
        <taxon>Pseudomonadati</taxon>
        <taxon>Pseudomonadota</taxon>
        <taxon>Betaproteobacteria</taxon>
        <taxon>Burkholderiales</taxon>
        <taxon>Burkholderiaceae</taxon>
        <taxon>Caballeronia</taxon>
    </lineage>
</organism>
<dbReference type="PROSITE" id="PS01043">
    <property type="entry name" value="TRANSPOSASE_IS30"/>
    <property type="match status" value="1"/>
</dbReference>
<evidence type="ECO:0000313" key="8">
    <source>
        <dbReference type="Proteomes" id="UP000054977"/>
    </source>
</evidence>
<dbReference type="PANTHER" id="PTHR10948:SF23">
    <property type="entry name" value="TRANSPOSASE INSI FOR INSERTION SEQUENCE ELEMENT IS30A-RELATED"/>
    <property type="match status" value="1"/>
</dbReference>
<dbReference type="InterPro" id="IPR051917">
    <property type="entry name" value="Transposase-Integrase"/>
</dbReference>
<dbReference type="Gene3D" id="1.10.10.60">
    <property type="entry name" value="Homeodomain-like"/>
    <property type="match status" value="1"/>
</dbReference>
<dbReference type="NCBIfam" id="NF033563">
    <property type="entry name" value="transpos_IS30"/>
    <property type="match status" value="1"/>
</dbReference>
<dbReference type="AlphaFoldDB" id="A0A158JN52"/>
<comment type="caution">
    <text evidence="7">The sequence shown here is derived from an EMBL/GenBank/DDBJ whole genome shotgun (WGS) entry which is preliminary data.</text>
</comment>
<dbReference type="PANTHER" id="PTHR10948">
    <property type="entry name" value="TRANSPOSASE"/>
    <property type="match status" value="1"/>
</dbReference>
<name>A0A158JN52_9BURK</name>
<dbReference type="RefSeq" id="WP_087671257.1">
    <property type="nucleotide sequence ID" value="NZ_FCNW02000171.1"/>
</dbReference>
<comment type="similarity">
    <text evidence="2">Belongs to the transposase IS30 family.</text>
</comment>
<dbReference type="Pfam" id="PF13936">
    <property type="entry name" value="HTH_38"/>
    <property type="match status" value="1"/>
</dbReference>
<keyword evidence="5" id="KW-0233">DNA recombination</keyword>
<dbReference type="SUPFAM" id="SSF53098">
    <property type="entry name" value="Ribonuclease H-like"/>
    <property type="match status" value="1"/>
</dbReference>
<evidence type="ECO:0000313" key="7">
    <source>
        <dbReference type="EMBL" id="SAL70237.1"/>
    </source>
</evidence>
<sequence length="341" mass="38151">MPDKTTSYQHLQPEERLAIASLRLQDVSIRAMARMLGRSPSTVSRELTRNSSLARYASVPAQALCAARRRAGRGPAKLCTQGVRWRIVLTLLDWKWSPQQISGTLRRMYPTDPTQHVSHETIYTAIYAQPRGELRRQLIACLRHGHNNRMSRTRGTDRRGQIPDMVSIHVRPPEIEDRLLPGHWEGDFIKGAGNQSSVGVLVERTSRLVLLAKMDDATAASALAGFSAKLNSIPEPLRHSFTYDQGKELTRHQELAAATGVRVYFCDPHSPWQRGTCENTNGLLRQYLPKGTDLSVYTQDELDAIADSLNNRPRATHAFYSPLEVFAATLASATQPQNAKH</sequence>
<evidence type="ECO:0000256" key="2">
    <source>
        <dbReference type="ARBA" id="ARBA00006363"/>
    </source>
</evidence>
<gene>
    <name evidence="7" type="ORF">AWB65_06905</name>
</gene>
<dbReference type="InterPro" id="IPR036397">
    <property type="entry name" value="RNaseH_sf"/>
</dbReference>
<dbReference type="GO" id="GO:0006313">
    <property type="term" value="P:DNA transposition"/>
    <property type="evidence" value="ECO:0007669"/>
    <property type="project" value="InterPro"/>
</dbReference>
<dbReference type="InterPro" id="IPR053392">
    <property type="entry name" value="Transposase_IS30-like"/>
</dbReference>
<dbReference type="GO" id="GO:0015074">
    <property type="term" value="P:DNA integration"/>
    <property type="evidence" value="ECO:0007669"/>
    <property type="project" value="InterPro"/>
</dbReference>
<comment type="function">
    <text evidence="1">Required for the transposition of the insertion element.</text>
</comment>
<dbReference type="PROSITE" id="PS50994">
    <property type="entry name" value="INTEGRASE"/>
    <property type="match status" value="1"/>
</dbReference>
<dbReference type="InterPro" id="IPR012337">
    <property type="entry name" value="RNaseH-like_sf"/>
</dbReference>
<dbReference type="GO" id="GO:0005829">
    <property type="term" value="C:cytosol"/>
    <property type="evidence" value="ECO:0007669"/>
    <property type="project" value="TreeGrafter"/>
</dbReference>
<dbReference type="InterPro" id="IPR001598">
    <property type="entry name" value="Transposase_IS30_CS"/>
</dbReference>
<evidence type="ECO:0000256" key="4">
    <source>
        <dbReference type="ARBA" id="ARBA00023125"/>
    </source>
</evidence>
<dbReference type="InterPro" id="IPR025246">
    <property type="entry name" value="IS30-like_HTH"/>
</dbReference>
<protein>
    <submittedName>
        <fullName evidence="7">Integrase catalytic subunit</fullName>
    </submittedName>
</protein>
<keyword evidence="8" id="KW-1185">Reference proteome</keyword>
<keyword evidence="3" id="KW-0815">Transposition</keyword>
<dbReference type="GO" id="GO:0004803">
    <property type="term" value="F:transposase activity"/>
    <property type="evidence" value="ECO:0007669"/>
    <property type="project" value="InterPro"/>
</dbReference>
<accession>A0A158JN52</accession>
<dbReference type="Proteomes" id="UP000054977">
    <property type="component" value="Unassembled WGS sequence"/>
</dbReference>
<dbReference type="Pfam" id="PF00665">
    <property type="entry name" value="rve"/>
    <property type="match status" value="1"/>
</dbReference>
<proteinExistence type="inferred from homology"/>
<keyword evidence="4" id="KW-0238">DNA-binding</keyword>
<evidence type="ECO:0000259" key="6">
    <source>
        <dbReference type="PROSITE" id="PS50994"/>
    </source>
</evidence>
<dbReference type="OrthoDB" id="9803231at2"/>
<evidence type="ECO:0000256" key="1">
    <source>
        <dbReference type="ARBA" id="ARBA00002190"/>
    </source>
</evidence>
<dbReference type="Gene3D" id="3.30.420.10">
    <property type="entry name" value="Ribonuclease H-like superfamily/Ribonuclease H"/>
    <property type="match status" value="1"/>
</dbReference>